<evidence type="ECO:0000313" key="2">
    <source>
        <dbReference type="EMBL" id="SDA65096.1"/>
    </source>
</evidence>
<sequence length="128" mass="14222">MAKHKLFKLGAAAALTVTGVSALTSLKTVRAASFTAIKRVKINYLPGKSLNIWTNYNNGKFMGYRAKDGTIWNVAETAVDKKGNLWYKVGTREWIEARYTVDVDKDASAKAENAKLRPRMPSRINSLT</sequence>
<name>A0ABY0MGF2_9LACO</name>
<comment type="caution">
    <text evidence="2">The sequence shown here is derived from an EMBL/GenBank/DDBJ whole genome shotgun (WGS) entry which is preliminary data.</text>
</comment>
<protein>
    <recommendedName>
        <fullName evidence="4">Surface layer protein A domain-containing protein</fullName>
    </recommendedName>
</protein>
<evidence type="ECO:0000256" key="1">
    <source>
        <dbReference type="SAM" id="SignalP"/>
    </source>
</evidence>
<feature type="signal peptide" evidence="1">
    <location>
        <begin position="1"/>
        <end position="22"/>
    </location>
</feature>
<gene>
    <name evidence="2" type="ORF">SAMN02983011_01939</name>
</gene>
<reference evidence="2 3" key="1">
    <citation type="submission" date="2016-10" db="EMBL/GenBank/DDBJ databases">
        <authorList>
            <person name="Varghese N."/>
            <person name="Submissions S."/>
        </authorList>
    </citation>
    <scope>NUCLEOTIDE SEQUENCE [LARGE SCALE GENOMIC DNA]</scope>
    <source>
        <strain evidence="2 3">ATCC 43761</strain>
    </source>
</reference>
<dbReference type="EMBL" id="FMXC01000028">
    <property type="protein sequence ID" value="SDA65096.1"/>
    <property type="molecule type" value="Genomic_DNA"/>
</dbReference>
<proteinExistence type="predicted"/>
<accession>A0ABY0MGF2</accession>
<evidence type="ECO:0008006" key="4">
    <source>
        <dbReference type="Google" id="ProtNLM"/>
    </source>
</evidence>
<evidence type="ECO:0000313" key="3">
    <source>
        <dbReference type="Proteomes" id="UP000181860"/>
    </source>
</evidence>
<keyword evidence="1" id="KW-0732">Signal</keyword>
<keyword evidence="3" id="KW-1185">Reference proteome</keyword>
<organism evidence="2 3">
    <name type="scientific">Lactobacillus kefiranofaciens</name>
    <dbReference type="NCBI Taxonomy" id="267818"/>
    <lineage>
        <taxon>Bacteria</taxon>
        <taxon>Bacillati</taxon>
        <taxon>Bacillota</taxon>
        <taxon>Bacilli</taxon>
        <taxon>Lactobacillales</taxon>
        <taxon>Lactobacillaceae</taxon>
        <taxon>Lactobacillus</taxon>
    </lineage>
</organism>
<feature type="chain" id="PRO_5046760011" description="Surface layer protein A domain-containing protein" evidence="1">
    <location>
        <begin position="23"/>
        <end position="128"/>
    </location>
</feature>
<dbReference type="Proteomes" id="UP000181860">
    <property type="component" value="Unassembled WGS sequence"/>
</dbReference>